<keyword evidence="2" id="KW-1185">Reference proteome</keyword>
<dbReference type="Proteomes" id="UP001444661">
    <property type="component" value="Unassembled WGS sequence"/>
</dbReference>
<comment type="caution">
    <text evidence="1">The sequence shown here is derived from an EMBL/GenBank/DDBJ whole genome shotgun (WGS) entry which is preliminary data.</text>
</comment>
<evidence type="ECO:0000313" key="2">
    <source>
        <dbReference type="Proteomes" id="UP001444661"/>
    </source>
</evidence>
<reference evidence="1 2" key="1">
    <citation type="submission" date="2023-01" db="EMBL/GenBank/DDBJ databases">
        <title>Analysis of 21 Apiospora genomes using comparative genomics revels a genus with tremendous synthesis potential of carbohydrate active enzymes and secondary metabolites.</title>
        <authorList>
            <person name="Sorensen T."/>
        </authorList>
    </citation>
    <scope>NUCLEOTIDE SEQUENCE [LARGE SCALE GENOMIC DNA]</scope>
    <source>
        <strain evidence="1 2">CBS 33761</strain>
    </source>
</reference>
<name>A0ABR1TZY9_9PEZI</name>
<sequence>MEPSTSSLVIHDVIKRHLIRSMGRFDAIYHYLVVSRAINFHLIVFRVHSRGIWIDALPQVVRSRLFSIILLFIVQHRLLLALLSIRLVLPLIATLPTYVGGWCSGYTSHPPWPGPAAVATSLPSPLCSPCRHSP</sequence>
<accession>A0ABR1TZY9</accession>
<gene>
    <name evidence="1" type="ORF">PG993_003600</name>
</gene>
<proteinExistence type="predicted"/>
<evidence type="ECO:0000313" key="1">
    <source>
        <dbReference type="EMBL" id="KAK8052215.1"/>
    </source>
</evidence>
<dbReference type="EMBL" id="JAQQWK010000002">
    <property type="protein sequence ID" value="KAK8052215.1"/>
    <property type="molecule type" value="Genomic_DNA"/>
</dbReference>
<protein>
    <submittedName>
        <fullName evidence="1">Uncharacterized protein</fullName>
    </submittedName>
</protein>
<organism evidence="1 2">
    <name type="scientific">Apiospora rasikravindrae</name>
    <dbReference type="NCBI Taxonomy" id="990691"/>
    <lineage>
        <taxon>Eukaryota</taxon>
        <taxon>Fungi</taxon>
        <taxon>Dikarya</taxon>
        <taxon>Ascomycota</taxon>
        <taxon>Pezizomycotina</taxon>
        <taxon>Sordariomycetes</taxon>
        <taxon>Xylariomycetidae</taxon>
        <taxon>Amphisphaeriales</taxon>
        <taxon>Apiosporaceae</taxon>
        <taxon>Apiospora</taxon>
    </lineage>
</organism>